<keyword evidence="6" id="KW-1185">Reference proteome</keyword>
<evidence type="ECO:0000313" key="6">
    <source>
        <dbReference type="Proteomes" id="UP000036700"/>
    </source>
</evidence>
<evidence type="ECO:0000256" key="2">
    <source>
        <dbReference type="ARBA" id="ARBA00023136"/>
    </source>
</evidence>
<proteinExistence type="predicted"/>
<dbReference type="AlphaFoldDB" id="A0A0G3EM56"/>
<evidence type="ECO:0000256" key="3">
    <source>
        <dbReference type="SAM" id="SignalP"/>
    </source>
</evidence>
<dbReference type="GO" id="GO:0019867">
    <property type="term" value="C:outer membrane"/>
    <property type="evidence" value="ECO:0007669"/>
    <property type="project" value="InterPro"/>
</dbReference>
<dbReference type="PANTHER" id="PTHR35603">
    <property type="match status" value="1"/>
</dbReference>
<dbReference type="Pfam" id="PF05433">
    <property type="entry name" value="Rick_17kDa_Anti"/>
    <property type="match status" value="1"/>
</dbReference>
<feature type="signal peptide" evidence="3">
    <location>
        <begin position="1"/>
        <end position="22"/>
    </location>
</feature>
<sequence>MRKTTYLGAAAVAVALVLSGCAVPPNYGYGGQPAYQQPAYQQPTYQAPAYQPPPSYPPPGYQSPDYQSQAQANGVLYGRVESIDTVPTPNNGPNVLGTVVGGAAGGLLGNQIGGGRGRTAATIGGALIGALAGNQVEQQMGANNVLYRIRVRLNDGRIATVTQASPPNNVQIGSRVQVVNNTVVPY</sequence>
<keyword evidence="2" id="KW-0472">Membrane</keyword>
<dbReference type="KEGG" id="ptx:ABW99_07300"/>
<accession>A0A0G3EM56</accession>
<evidence type="ECO:0000313" key="5">
    <source>
        <dbReference type="EMBL" id="AKJ68045.1"/>
    </source>
</evidence>
<evidence type="ECO:0000259" key="4">
    <source>
        <dbReference type="Pfam" id="PF05433"/>
    </source>
</evidence>
<dbReference type="Proteomes" id="UP000036700">
    <property type="component" value="Chromosome"/>
</dbReference>
<gene>
    <name evidence="5" type="ORF">ABW99_07300</name>
</gene>
<dbReference type="EMBL" id="CP011568">
    <property type="protein sequence ID" value="AKJ68045.1"/>
    <property type="molecule type" value="Genomic_DNA"/>
</dbReference>
<dbReference type="OrthoDB" id="5954224at2"/>
<protein>
    <recommendedName>
        <fullName evidence="4">Glycine zipper 2TM domain-containing protein</fullName>
    </recommendedName>
</protein>
<dbReference type="PATRIC" id="fig|445709.3.peg.1560"/>
<dbReference type="STRING" id="445709.ABW99_07300"/>
<organism evidence="5 6">
    <name type="scientific">Pandoraea thiooxydans</name>
    <dbReference type="NCBI Taxonomy" id="445709"/>
    <lineage>
        <taxon>Bacteria</taxon>
        <taxon>Pseudomonadati</taxon>
        <taxon>Pseudomonadota</taxon>
        <taxon>Betaproteobacteria</taxon>
        <taxon>Burkholderiales</taxon>
        <taxon>Burkholderiaceae</taxon>
        <taxon>Pandoraea</taxon>
    </lineage>
</organism>
<feature type="domain" description="Glycine zipper 2TM" evidence="4">
    <location>
        <begin position="96"/>
        <end position="137"/>
    </location>
</feature>
<dbReference type="PANTHER" id="PTHR35603:SF2">
    <property type="entry name" value="OUTER MEMBRANE LIPOPROTEIN"/>
    <property type="match status" value="1"/>
</dbReference>
<name>A0A0G3EM56_9BURK</name>
<dbReference type="InterPro" id="IPR008816">
    <property type="entry name" value="Gly_zipper_2TM_dom"/>
</dbReference>
<dbReference type="RefSeq" id="WP_047213865.1">
    <property type="nucleotide sequence ID" value="NZ_CP011568.3"/>
</dbReference>
<reference evidence="6" key="1">
    <citation type="submission" date="2015-06" db="EMBL/GenBank/DDBJ databases">
        <authorList>
            <person name="Lim Y.L."/>
            <person name="Ee R."/>
            <person name="Yong D."/>
            <person name="How K.Y."/>
            <person name="Yin W.F."/>
            <person name="Chan K.G."/>
        </authorList>
    </citation>
    <scope>NUCLEOTIDE SEQUENCE [LARGE SCALE GENOMIC DNA]</scope>
    <source>
        <strain evidence="6">DSM 25325</strain>
    </source>
</reference>
<keyword evidence="3" id="KW-0732">Signal</keyword>
<evidence type="ECO:0000256" key="1">
    <source>
        <dbReference type="ARBA" id="ARBA00004370"/>
    </source>
</evidence>
<dbReference type="PROSITE" id="PS51257">
    <property type="entry name" value="PROKAR_LIPOPROTEIN"/>
    <property type="match status" value="1"/>
</dbReference>
<feature type="chain" id="PRO_5002553263" description="Glycine zipper 2TM domain-containing protein" evidence="3">
    <location>
        <begin position="23"/>
        <end position="186"/>
    </location>
</feature>
<comment type="subcellular location">
    <subcellularLocation>
        <location evidence="1">Membrane</location>
    </subcellularLocation>
</comment>
<dbReference type="InterPro" id="IPR051407">
    <property type="entry name" value="Bact_OM_lipoprot/Surf_antigen"/>
</dbReference>